<feature type="domain" description="Large ribosomal subunit protein bL12 oligomerization" evidence="6">
    <location>
        <begin position="11"/>
        <end position="46"/>
    </location>
</feature>
<name>A0A2P0QIT5_9CHLO</name>
<accession>A0A2P0QIT5</accession>
<evidence type="ECO:0000256" key="1">
    <source>
        <dbReference type="ARBA" id="ARBA00007197"/>
    </source>
</evidence>
<keyword evidence="7" id="KW-0934">Plastid</keyword>
<dbReference type="InterPro" id="IPR008932">
    <property type="entry name" value="Ribosomal_bL12_oligo"/>
</dbReference>
<dbReference type="SUPFAM" id="SSF48300">
    <property type="entry name" value="Ribosomal protein L7/12, oligomerisation (N-terminal) domain"/>
    <property type="match status" value="1"/>
</dbReference>
<dbReference type="InterPro" id="IPR036235">
    <property type="entry name" value="Ribosomal_bL12_oligo_N_sf"/>
</dbReference>
<geneLocation type="chloroplast" evidence="7"/>
<proteinExistence type="inferred from homology"/>
<comment type="subunit">
    <text evidence="4">Homodimer. Part of the ribosomal stalk of the 50S ribosomal subunit. Forms a multimeric L10(L12)X complex, where L10 forms an elongated spine to which 2 to 4 L12 dimers bind in a sequential fashion. Binds GTP-bound translation factors.</text>
</comment>
<evidence type="ECO:0000256" key="4">
    <source>
        <dbReference type="HAMAP-Rule" id="MF_00368"/>
    </source>
</evidence>
<comment type="subcellular location">
    <subcellularLocation>
        <location evidence="4">Plastid</location>
        <location evidence="4">Chloroplast</location>
    </subcellularLocation>
</comment>
<dbReference type="PANTHER" id="PTHR45987:SF4">
    <property type="entry name" value="LARGE RIBOSOMAL SUBUNIT PROTEIN BL12M"/>
    <property type="match status" value="1"/>
</dbReference>
<keyword evidence="2 4" id="KW-0689">Ribosomal protein</keyword>
<dbReference type="HAMAP" id="MF_00368">
    <property type="entry name" value="Ribosomal_bL12"/>
    <property type="match status" value="1"/>
</dbReference>
<dbReference type="PANTHER" id="PTHR45987">
    <property type="entry name" value="39S RIBOSOMAL PROTEIN L12"/>
    <property type="match status" value="1"/>
</dbReference>
<dbReference type="Pfam" id="PF00542">
    <property type="entry name" value="Ribosomal_L12"/>
    <property type="match status" value="1"/>
</dbReference>
<gene>
    <name evidence="4 7" type="primary">rpl12</name>
</gene>
<evidence type="ECO:0000259" key="5">
    <source>
        <dbReference type="Pfam" id="PF00542"/>
    </source>
</evidence>
<comment type="similarity">
    <text evidence="1 4">Belongs to the bacterial ribosomal protein bL12 family.</text>
</comment>
<dbReference type="Gene3D" id="1.20.5.710">
    <property type="entry name" value="Single helix bin"/>
    <property type="match status" value="1"/>
</dbReference>
<dbReference type="GO" id="GO:0003735">
    <property type="term" value="F:structural constituent of ribosome"/>
    <property type="evidence" value="ECO:0007669"/>
    <property type="project" value="InterPro"/>
</dbReference>
<dbReference type="Pfam" id="PF16320">
    <property type="entry name" value="Ribosomal_L12_N"/>
    <property type="match status" value="1"/>
</dbReference>
<dbReference type="AlphaFoldDB" id="A0A2P0QIT5"/>
<sequence>MYDLFLGRIFKEIIEKLKNITLLEAVELVKDIEDTFGVDTNISAPISMGTNSEVLTSSQEVSKKEQTEFTVILEQVPGEDQKSKRLSIFRLIREITALGLKDAKELTTKLPQPLKEAISKEQANDIKNQLEEAGAKVKIQ</sequence>
<comment type="function">
    <text evidence="4">Forms part of the ribosomal stalk which helps the ribosome interact with GTP-bound translation factors. Is thus essential for accurate translation.</text>
</comment>
<dbReference type="EMBL" id="KY819063">
    <property type="protein sequence ID" value="ARO74119.1"/>
    <property type="molecule type" value="Genomic_DNA"/>
</dbReference>
<dbReference type="GO" id="GO:0003729">
    <property type="term" value="F:mRNA binding"/>
    <property type="evidence" value="ECO:0007669"/>
    <property type="project" value="TreeGrafter"/>
</dbReference>
<dbReference type="GeneID" id="37277526"/>
<dbReference type="SUPFAM" id="SSF54736">
    <property type="entry name" value="ClpS-like"/>
    <property type="match status" value="1"/>
</dbReference>
<dbReference type="Gene3D" id="3.30.1390.10">
    <property type="match status" value="1"/>
</dbReference>
<reference evidence="7" key="1">
    <citation type="submission" date="2017-03" db="EMBL/GenBank/DDBJ databases">
        <title>Chloroplast genome evolution in siphonous green algae.</title>
        <authorList>
            <person name="Cremen M.C."/>
            <person name="Marcelino V.R."/>
            <person name="Verbruggen H."/>
        </authorList>
    </citation>
    <scope>NUCLEOTIDE SEQUENCE</scope>
</reference>
<feature type="domain" description="Large ribosomal subunit protein bL12 C-terminal" evidence="5">
    <location>
        <begin position="69"/>
        <end position="140"/>
    </location>
</feature>
<protein>
    <recommendedName>
        <fullName evidence="4">Large ribosomal subunit protein bL12c</fullName>
    </recommendedName>
</protein>
<dbReference type="InterPro" id="IPR014719">
    <property type="entry name" value="Ribosomal_bL12_C/ClpS-like"/>
</dbReference>
<keyword evidence="7" id="KW-0150">Chloroplast</keyword>
<dbReference type="GO" id="GO:0009507">
    <property type="term" value="C:chloroplast"/>
    <property type="evidence" value="ECO:0007669"/>
    <property type="project" value="UniProtKB-SubCell"/>
</dbReference>
<dbReference type="NCBIfam" id="TIGR00855">
    <property type="entry name" value="L12"/>
    <property type="match status" value="1"/>
</dbReference>
<dbReference type="FunFam" id="3.30.1390.10:FF:000001">
    <property type="entry name" value="50S ribosomal protein L7/L12"/>
    <property type="match status" value="1"/>
</dbReference>
<keyword evidence="3 4" id="KW-0687">Ribonucleoprotein</keyword>
<evidence type="ECO:0000256" key="3">
    <source>
        <dbReference type="ARBA" id="ARBA00023274"/>
    </source>
</evidence>
<dbReference type="InterPro" id="IPR000206">
    <property type="entry name" value="Ribosomal_bL12"/>
</dbReference>
<dbReference type="RefSeq" id="YP_009472451.1">
    <property type="nucleotide sequence ID" value="NC_037363.1"/>
</dbReference>
<evidence type="ECO:0000259" key="6">
    <source>
        <dbReference type="Pfam" id="PF16320"/>
    </source>
</evidence>
<evidence type="ECO:0000313" key="7">
    <source>
        <dbReference type="EMBL" id="ARO74119.1"/>
    </source>
</evidence>
<evidence type="ECO:0000256" key="2">
    <source>
        <dbReference type="ARBA" id="ARBA00022980"/>
    </source>
</evidence>
<dbReference type="GO" id="GO:0006412">
    <property type="term" value="P:translation"/>
    <property type="evidence" value="ECO:0007669"/>
    <property type="project" value="UniProtKB-UniRule"/>
</dbReference>
<dbReference type="GO" id="GO:0022625">
    <property type="term" value="C:cytosolic large ribosomal subunit"/>
    <property type="evidence" value="ECO:0007669"/>
    <property type="project" value="TreeGrafter"/>
</dbReference>
<dbReference type="InterPro" id="IPR013823">
    <property type="entry name" value="Ribosomal_bL12_C"/>
</dbReference>
<organism evidence="7">
    <name type="scientific">Bryopsis sp. HV04063</name>
    <dbReference type="NCBI Taxonomy" id="1979421"/>
    <lineage>
        <taxon>Eukaryota</taxon>
        <taxon>Viridiplantae</taxon>
        <taxon>Chlorophyta</taxon>
        <taxon>core chlorophytes</taxon>
        <taxon>Ulvophyceae</taxon>
        <taxon>TCBD clade</taxon>
        <taxon>Bryopsidales</taxon>
        <taxon>Bryopsidineae</taxon>
        <taxon>Bryopsidaceae</taxon>
        <taxon>Bryopsis</taxon>
    </lineage>
</organism>